<dbReference type="InterPro" id="IPR038430">
    <property type="entry name" value="NDAH_ubi_oxred_su3_sf"/>
</dbReference>
<name>A0A7D7AHA9_9NEOP</name>
<sequence length="118" mass="14487">MIMSIFIIMLIMCLLIMMMTMMNFLISKNVKIKFNKISPFECGFNNITKSQFPFSLNFYLMTILFLMFDIEITIILPFYILFQVCKMKIFMLMFYYFIYLMLLSLFYEWKQNILNWLI</sequence>
<comment type="catalytic activity">
    <reaction evidence="8 9">
        <text>a ubiquinone + NADH + 5 H(+)(in) = a ubiquinol + NAD(+) + 4 H(+)(out)</text>
        <dbReference type="Rhea" id="RHEA:29091"/>
        <dbReference type="Rhea" id="RHEA-COMP:9565"/>
        <dbReference type="Rhea" id="RHEA-COMP:9566"/>
        <dbReference type="ChEBI" id="CHEBI:15378"/>
        <dbReference type="ChEBI" id="CHEBI:16389"/>
        <dbReference type="ChEBI" id="CHEBI:17976"/>
        <dbReference type="ChEBI" id="CHEBI:57540"/>
        <dbReference type="ChEBI" id="CHEBI:57945"/>
        <dbReference type="EC" id="7.1.1.2"/>
    </reaction>
</comment>
<proteinExistence type="inferred from homology"/>
<keyword evidence="6 9" id="KW-1133">Transmembrane helix</keyword>
<keyword evidence="9 10" id="KW-0496">Mitochondrion</keyword>
<evidence type="ECO:0000256" key="5">
    <source>
        <dbReference type="ARBA" id="ARBA00022692"/>
    </source>
</evidence>
<keyword evidence="7 9" id="KW-0472">Membrane</keyword>
<evidence type="ECO:0000256" key="4">
    <source>
        <dbReference type="ARBA" id="ARBA00022448"/>
    </source>
</evidence>
<dbReference type="GO" id="GO:0008137">
    <property type="term" value="F:NADH dehydrogenase (ubiquinone) activity"/>
    <property type="evidence" value="ECO:0007669"/>
    <property type="project" value="UniProtKB-UniRule"/>
</dbReference>
<comment type="function">
    <text evidence="9">Core subunit of the mitochondrial membrane respiratory chain NADH dehydrogenase (Complex I) which catalyzes electron transfer from NADH through the respiratory chain, using ubiquinone as an electron acceptor. Essential for the catalytic activity of complex I.</text>
</comment>
<dbReference type="EC" id="7.1.1.2" evidence="9"/>
<keyword evidence="9" id="KW-0520">NAD</keyword>
<evidence type="ECO:0000313" key="10">
    <source>
        <dbReference type="EMBL" id="QLY89545.1"/>
    </source>
</evidence>
<keyword evidence="5 9" id="KW-0812">Transmembrane</keyword>
<evidence type="ECO:0000256" key="7">
    <source>
        <dbReference type="ARBA" id="ARBA00023136"/>
    </source>
</evidence>
<dbReference type="Pfam" id="PF00507">
    <property type="entry name" value="Oxidored_q4"/>
    <property type="match status" value="1"/>
</dbReference>
<geneLocation type="mitochondrion" evidence="10"/>
<keyword evidence="4 9" id="KW-0813">Transport</keyword>
<organism evidence="10">
    <name type="scientific">Polycentropus flavomaculatus</name>
    <dbReference type="NCBI Taxonomy" id="185640"/>
    <lineage>
        <taxon>Eukaryota</taxon>
        <taxon>Metazoa</taxon>
        <taxon>Ecdysozoa</taxon>
        <taxon>Arthropoda</taxon>
        <taxon>Hexapoda</taxon>
        <taxon>Insecta</taxon>
        <taxon>Pterygota</taxon>
        <taxon>Neoptera</taxon>
        <taxon>Endopterygota</taxon>
        <taxon>Trichoptera</taxon>
        <taxon>Annulipalpia</taxon>
        <taxon>Psychomyioidea</taxon>
        <taxon>Polycentropodidae</taxon>
        <taxon>Polycentropodinae</taxon>
        <taxon>Polycentropus</taxon>
    </lineage>
</organism>
<dbReference type="InterPro" id="IPR000440">
    <property type="entry name" value="NADH_UbQ/plastoQ_OxRdtase_su3"/>
</dbReference>
<feature type="transmembrane region" description="Helical" evidence="9">
    <location>
        <begin position="89"/>
        <end position="107"/>
    </location>
</feature>
<accession>A0A7D7AHA9</accession>
<keyword evidence="9" id="KW-0830">Ubiquinone</keyword>
<dbReference type="PANTHER" id="PTHR11058">
    <property type="entry name" value="NADH-UBIQUINONE OXIDOREDUCTASE CHAIN 3"/>
    <property type="match status" value="1"/>
</dbReference>
<evidence type="ECO:0000256" key="1">
    <source>
        <dbReference type="ARBA" id="ARBA00004370"/>
    </source>
</evidence>
<dbReference type="AlphaFoldDB" id="A0A7D7AHA9"/>
<dbReference type="GO" id="GO:0031966">
    <property type="term" value="C:mitochondrial membrane"/>
    <property type="evidence" value="ECO:0007669"/>
    <property type="project" value="UniProtKB-SubCell"/>
</dbReference>
<evidence type="ECO:0000256" key="3">
    <source>
        <dbReference type="ARBA" id="ARBA00021007"/>
    </source>
</evidence>
<reference evidence="10" key="1">
    <citation type="submission" date="2020-05" db="EMBL/GenBank/DDBJ databases">
        <title>DNAmark Project.</title>
        <authorList>
            <person name="Leerhoei F."/>
        </authorList>
    </citation>
    <scope>NUCLEOTIDE SEQUENCE</scope>
    <source>
        <strain evidence="10">DM1309</strain>
    </source>
</reference>
<protein>
    <recommendedName>
        <fullName evidence="3 9">NADH-ubiquinone oxidoreductase chain 3</fullName>
        <ecNumber evidence="9">7.1.1.2</ecNumber>
    </recommendedName>
</protein>
<keyword evidence="9" id="KW-1278">Translocase</keyword>
<dbReference type="EMBL" id="MT483679">
    <property type="protein sequence ID" value="QLY89545.1"/>
    <property type="molecule type" value="Genomic_DNA"/>
</dbReference>
<feature type="transmembrane region" description="Helical" evidence="9">
    <location>
        <begin position="7"/>
        <end position="26"/>
    </location>
</feature>
<gene>
    <name evidence="10" type="primary">ND3</name>
</gene>
<dbReference type="GO" id="GO:0030964">
    <property type="term" value="C:NADH dehydrogenase complex"/>
    <property type="evidence" value="ECO:0007669"/>
    <property type="project" value="TreeGrafter"/>
</dbReference>
<dbReference type="PANTHER" id="PTHR11058:SF9">
    <property type="entry name" value="NADH-UBIQUINONE OXIDOREDUCTASE CHAIN 3"/>
    <property type="match status" value="1"/>
</dbReference>
<evidence type="ECO:0000256" key="6">
    <source>
        <dbReference type="ARBA" id="ARBA00022989"/>
    </source>
</evidence>
<comment type="similarity">
    <text evidence="2 9">Belongs to the complex I subunit 3 family.</text>
</comment>
<comment type="subcellular location">
    <subcellularLocation>
        <location evidence="1">Membrane</location>
    </subcellularLocation>
    <subcellularLocation>
        <location evidence="9">Mitochondrion membrane</location>
        <topology evidence="9">Multi-pass membrane protein</topology>
    </subcellularLocation>
</comment>
<feature type="transmembrane region" description="Helical" evidence="9">
    <location>
        <begin position="58"/>
        <end position="82"/>
    </location>
</feature>
<dbReference type="Gene3D" id="1.20.58.1610">
    <property type="entry name" value="NADH:ubiquinone/plastoquinone oxidoreductase, chain 3"/>
    <property type="match status" value="1"/>
</dbReference>
<evidence type="ECO:0000256" key="8">
    <source>
        <dbReference type="ARBA" id="ARBA00049551"/>
    </source>
</evidence>
<evidence type="ECO:0000256" key="9">
    <source>
        <dbReference type="RuleBase" id="RU003640"/>
    </source>
</evidence>
<evidence type="ECO:0000256" key="2">
    <source>
        <dbReference type="ARBA" id="ARBA00008472"/>
    </source>
</evidence>
<keyword evidence="9" id="KW-0249">Electron transport</keyword>
<keyword evidence="9" id="KW-0679">Respiratory chain</keyword>